<gene>
    <name evidence="5" type="ORF">GFSPODELE1_LOCUS3862</name>
</gene>
<reference evidence="6" key="1">
    <citation type="submission" date="2024-04" db="EMBL/GenBank/DDBJ databases">
        <authorList>
            <person name="Shaw F."/>
            <person name="Minotto A."/>
        </authorList>
    </citation>
    <scope>NUCLEOTIDE SEQUENCE [LARGE SCALE GENOMIC DNA]</scope>
</reference>
<sequence>MNRLGLQIAASTRAARRSAPRSLVWSRCLHSRKELSYPIEGGLGDFLPPAALKMIAVDYQQGLLDRLNDEVKNTEQENKSVVQTVIDTAVDPNKVLAFSYASEALNNSFFLECMKPPPVDDISRERSIGHELGTQIRTSFSSLEQLKSNVGATALGMFSSGWIWLACDQSGHLAVIPTFGAGTLLVRSQHLQLEHYRTVVGEDLTPPSQRQKSPEELPESTPAPHHTPSPPPAPTSPASGTSHPLPPLHPHTPSRTFSTTISTSLDVTPNSIHYSRSAAPSSITGQKDKDPSKIGQNLFPLFCLSMHEHAWVGAGYGVWGKEEYVKRFWSVVDWVAVSDAFVKFTRRSRGA</sequence>
<evidence type="ECO:0000256" key="1">
    <source>
        <dbReference type="ARBA" id="ARBA00037226"/>
    </source>
</evidence>
<dbReference type="InterPro" id="IPR019832">
    <property type="entry name" value="Mn/Fe_SOD_C"/>
</dbReference>
<organism evidence="5 6">
    <name type="scientific">Somion occarium</name>
    <dbReference type="NCBI Taxonomy" id="3059160"/>
    <lineage>
        <taxon>Eukaryota</taxon>
        <taxon>Fungi</taxon>
        <taxon>Dikarya</taxon>
        <taxon>Basidiomycota</taxon>
        <taxon>Agaricomycotina</taxon>
        <taxon>Agaricomycetes</taxon>
        <taxon>Polyporales</taxon>
        <taxon>Cerrenaceae</taxon>
        <taxon>Somion</taxon>
    </lineage>
</organism>
<dbReference type="PANTHER" id="PTHR43595:SF2">
    <property type="entry name" value="SMALL RIBOSOMAL SUBUNIT PROTEIN MS42"/>
    <property type="match status" value="1"/>
</dbReference>
<dbReference type="Proteomes" id="UP001497453">
    <property type="component" value="Chromosome 2"/>
</dbReference>
<keyword evidence="2" id="KW-0175">Coiled coil</keyword>
<dbReference type="EMBL" id="OZ037945">
    <property type="protein sequence ID" value="CAL1702065.1"/>
    <property type="molecule type" value="Genomic_DNA"/>
</dbReference>
<dbReference type="SUPFAM" id="SSF54719">
    <property type="entry name" value="Fe,Mn superoxide dismutase (SOD), C-terminal domain"/>
    <property type="match status" value="1"/>
</dbReference>
<dbReference type="InterPro" id="IPR036324">
    <property type="entry name" value="Mn/Fe_SOD_N_sf"/>
</dbReference>
<proteinExistence type="predicted"/>
<dbReference type="InterPro" id="IPR036314">
    <property type="entry name" value="SOD_C_sf"/>
</dbReference>
<dbReference type="Pfam" id="PF02777">
    <property type="entry name" value="Sod_Fe_C"/>
    <property type="match status" value="2"/>
</dbReference>
<evidence type="ECO:0000256" key="2">
    <source>
        <dbReference type="SAM" id="Coils"/>
    </source>
</evidence>
<feature type="domain" description="Manganese/iron superoxide dismutase C-terminal" evidence="4">
    <location>
        <begin position="283"/>
        <end position="338"/>
    </location>
</feature>
<evidence type="ECO:0000313" key="6">
    <source>
        <dbReference type="Proteomes" id="UP001497453"/>
    </source>
</evidence>
<evidence type="ECO:0000259" key="4">
    <source>
        <dbReference type="Pfam" id="PF02777"/>
    </source>
</evidence>
<name>A0ABP1D2D3_9APHY</name>
<evidence type="ECO:0000313" key="5">
    <source>
        <dbReference type="EMBL" id="CAL1702065.1"/>
    </source>
</evidence>
<dbReference type="PANTHER" id="PTHR43595">
    <property type="entry name" value="37S RIBOSOMAL PROTEIN S26, MITOCHONDRIAL"/>
    <property type="match status" value="1"/>
</dbReference>
<protein>
    <recommendedName>
        <fullName evidence="4">Manganese/iron superoxide dismutase C-terminal domain-containing protein</fullName>
    </recommendedName>
</protein>
<keyword evidence="6" id="KW-1185">Reference proteome</keyword>
<dbReference type="SUPFAM" id="SSF46609">
    <property type="entry name" value="Fe,Mn superoxide dismutase (SOD), N-terminal domain"/>
    <property type="match status" value="1"/>
</dbReference>
<dbReference type="Gene3D" id="3.55.40.20">
    <property type="entry name" value="Iron/manganese superoxide dismutase, C-terminal domain"/>
    <property type="match status" value="2"/>
</dbReference>
<feature type="compositionally biased region" description="Pro residues" evidence="3">
    <location>
        <begin position="225"/>
        <end position="235"/>
    </location>
</feature>
<feature type="coiled-coil region" evidence="2">
    <location>
        <begin position="57"/>
        <end position="84"/>
    </location>
</feature>
<comment type="function">
    <text evidence="1">Component of the mitochondrial ribosome (mitoribosome), a dedicated translation machinery responsible for the synthesis of mitochondrial genome-encoded proteins, including at least some of the essential transmembrane subunits of the mitochondrial respiratory chain. The mitoribosomes are attached to the mitochondrial inner membrane and translation products are cotranslationally integrated into the membrane.</text>
</comment>
<feature type="domain" description="Manganese/iron superoxide dismutase C-terminal" evidence="4">
    <location>
        <begin position="131"/>
        <end position="188"/>
    </location>
</feature>
<accession>A0ABP1D2D3</accession>
<evidence type="ECO:0000256" key="3">
    <source>
        <dbReference type="SAM" id="MobiDB-lite"/>
    </source>
</evidence>
<feature type="region of interest" description="Disordered" evidence="3">
    <location>
        <begin position="198"/>
        <end position="259"/>
    </location>
</feature>